<dbReference type="SMART" id="SM00448">
    <property type="entry name" value="REC"/>
    <property type="match status" value="1"/>
</dbReference>
<sequence length="395" mass="44338">MILNDMEKYNLLVVDDEIEILKSIKRQFRKKYNVFTAENAIDALQVMANESIQVVISDQRMPAMSGTEFLNIVKEKFPEALKLIITGYSDIEAVIGAINEGQIFRYITKPWNPIELESILSEAFEKYELITNNKKLTKSLQISNSELEEKVKLRTAELQELNSKLKGLNLEKNKYVGIVAHDLRNPIGVAKGFAELLIDEYDDIQRVDKLDYISTIKERCAFALNLITDILDLSKIEAGIFELQKQEQDYISFVQDNIQQNILLAKRKSQMLELKSDLKSCSARFDSSKMEQVLNNLIGNAMKYSVADSKIIIDVTTENGKIVTRVIDEGQGIPVDELDAIFASYTTSSVKGTRGEKSTGLGLAIVKKIINAHEGSISVDSTVGKGSVFTFSFPL</sequence>
<dbReference type="CDD" id="cd17569">
    <property type="entry name" value="REC_HupR-like"/>
    <property type="match status" value="1"/>
</dbReference>
<evidence type="ECO:0000256" key="5">
    <source>
        <dbReference type="SAM" id="Coils"/>
    </source>
</evidence>
<dbReference type="SUPFAM" id="SSF52172">
    <property type="entry name" value="CheY-like"/>
    <property type="match status" value="1"/>
</dbReference>
<dbReference type="InterPro" id="IPR003594">
    <property type="entry name" value="HATPase_dom"/>
</dbReference>
<evidence type="ECO:0000313" key="8">
    <source>
        <dbReference type="EMBL" id="MDE5419585.1"/>
    </source>
</evidence>
<keyword evidence="8" id="KW-0808">Transferase</keyword>
<dbReference type="CDD" id="cd00082">
    <property type="entry name" value="HisKA"/>
    <property type="match status" value="1"/>
</dbReference>
<comment type="catalytic activity">
    <reaction evidence="1">
        <text>ATP + protein L-histidine = ADP + protein N-phospho-L-histidine.</text>
        <dbReference type="EC" id="2.7.13.3"/>
    </reaction>
</comment>
<evidence type="ECO:0000259" key="7">
    <source>
        <dbReference type="PROSITE" id="PS50110"/>
    </source>
</evidence>
<gene>
    <name evidence="8" type="ORF">L3049_16445</name>
</gene>
<protein>
    <recommendedName>
        <fullName evidence="2">histidine kinase</fullName>
        <ecNumber evidence="2">2.7.13.3</ecNumber>
    </recommendedName>
</protein>
<organism evidence="8 9">
    <name type="scientific">Paralabilibaculum antarcticum</name>
    <dbReference type="NCBI Taxonomy" id="2912572"/>
    <lineage>
        <taxon>Bacteria</taxon>
        <taxon>Pseudomonadati</taxon>
        <taxon>Bacteroidota</taxon>
        <taxon>Bacteroidia</taxon>
        <taxon>Marinilabiliales</taxon>
        <taxon>Marinifilaceae</taxon>
        <taxon>Paralabilibaculum</taxon>
    </lineage>
</organism>
<keyword evidence="9" id="KW-1185">Reference proteome</keyword>
<dbReference type="PANTHER" id="PTHR43547">
    <property type="entry name" value="TWO-COMPONENT HISTIDINE KINASE"/>
    <property type="match status" value="1"/>
</dbReference>
<dbReference type="SMART" id="SM00387">
    <property type="entry name" value="HATPase_c"/>
    <property type="match status" value="1"/>
</dbReference>
<dbReference type="PRINTS" id="PR00344">
    <property type="entry name" value="BCTRLSENSOR"/>
</dbReference>
<dbReference type="InterPro" id="IPR003661">
    <property type="entry name" value="HisK_dim/P_dom"/>
</dbReference>
<feature type="domain" description="Response regulatory" evidence="7">
    <location>
        <begin position="10"/>
        <end position="124"/>
    </location>
</feature>
<dbReference type="EC" id="2.7.13.3" evidence="2"/>
<dbReference type="SUPFAM" id="SSF55874">
    <property type="entry name" value="ATPase domain of HSP90 chaperone/DNA topoisomerase II/histidine kinase"/>
    <property type="match status" value="1"/>
</dbReference>
<keyword evidence="3 4" id="KW-0597">Phosphoprotein</keyword>
<dbReference type="Proteomes" id="UP001528920">
    <property type="component" value="Unassembled WGS sequence"/>
</dbReference>
<dbReference type="Gene3D" id="1.10.287.130">
    <property type="match status" value="1"/>
</dbReference>
<evidence type="ECO:0000256" key="2">
    <source>
        <dbReference type="ARBA" id="ARBA00012438"/>
    </source>
</evidence>
<keyword evidence="8" id="KW-0418">Kinase</keyword>
<keyword evidence="5" id="KW-0175">Coiled coil</keyword>
<dbReference type="InterPro" id="IPR001789">
    <property type="entry name" value="Sig_transdc_resp-reg_receiver"/>
</dbReference>
<evidence type="ECO:0000313" key="9">
    <source>
        <dbReference type="Proteomes" id="UP001528920"/>
    </source>
</evidence>
<dbReference type="PROSITE" id="PS50110">
    <property type="entry name" value="RESPONSE_REGULATORY"/>
    <property type="match status" value="1"/>
</dbReference>
<feature type="modified residue" description="4-aspartylphosphate" evidence="4">
    <location>
        <position position="58"/>
    </location>
</feature>
<name>A0ABT5VW05_9BACT</name>
<accession>A0ABT5VW05</accession>
<dbReference type="InterPro" id="IPR004358">
    <property type="entry name" value="Sig_transdc_His_kin-like_C"/>
</dbReference>
<comment type="caution">
    <text evidence="8">The sequence shown here is derived from an EMBL/GenBank/DDBJ whole genome shotgun (WGS) entry which is preliminary data.</text>
</comment>
<evidence type="ECO:0000256" key="1">
    <source>
        <dbReference type="ARBA" id="ARBA00000085"/>
    </source>
</evidence>
<evidence type="ECO:0000256" key="4">
    <source>
        <dbReference type="PROSITE-ProRule" id="PRU00169"/>
    </source>
</evidence>
<feature type="coiled-coil region" evidence="5">
    <location>
        <begin position="144"/>
        <end position="171"/>
    </location>
</feature>
<feature type="domain" description="Histidine kinase" evidence="6">
    <location>
        <begin position="178"/>
        <end position="395"/>
    </location>
</feature>
<dbReference type="PANTHER" id="PTHR43547:SF2">
    <property type="entry name" value="HYBRID SIGNAL TRANSDUCTION HISTIDINE KINASE C"/>
    <property type="match status" value="1"/>
</dbReference>
<dbReference type="InterPro" id="IPR036097">
    <property type="entry name" value="HisK_dim/P_sf"/>
</dbReference>
<dbReference type="Gene3D" id="3.30.565.10">
    <property type="entry name" value="Histidine kinase-like ATPase, C-terminal domain"/>
    <property type="match status" value="1"/>
</dbReference>
<evidence type="ECO:0000259" key="6">
    <source>
        <dbReference type="PROSITE" id="PS50109"/>
    </source>
</evidence>
<dbReference type="EMBL" id="JAKJSC010000005">
    <property type="protein sequence ID" value="MDE5419585.1"/>
    <property type="molecule type" value="Genomic_DNA"/>
</dbReference>
<dbReference type="InterPro" id="IPR036890">
    <property type="entry name" value="HATPase_C_sf"/>
</dbReference>
<dbReference type="InterPro" id="IPR005467">
    <property type="entry name" value="His_kinase_dom"/>
</dbReference>
<dbReference type="SMART" id="SM00388">
    <property type="entry name" value="HisKA"/>
    <property type="match status" value="1"/>
</dbReference>
<reference evidence="8 9" key="1">
    <citation type="submission" date="2022-01" db="EMBL/GenBank/DDBJ databases">
        <title>Labilibaculum sp. nov, a marine bacterium isolated from Antarctica.</title>
        <authorList>
            <person name="Dai W."/>
        </authorList>
    </citation>
    <scope>NUCLEOTIDE SEQUENCE [LARGE SCALE GENOMIC DNA]</scope>
    <source>
        <strain evidence="8 9">DW002</strain>
    </source>
</reference>
<dbReference type="PROSITE" id="PS50109">
    <property type="entry name" value="HIS_KIN"/>
    <property type="match status" value="1"/>
</dbReference>
<dbReference type="GO" id="GO:0016301">
    <property type="term" value="F:kinase activity"/>
    <property type="evidence" value="ECO:0007669"/>
    <property type="project" value="UniProtKB-KW"/>
</dbReference>
<dbReference type="SUPFAM" id="SSF47384">
    <property type="entry name" value="Homodimeric domain of signal transducing histidine kinase"/>
    <property type="match status" value="1"/>
</dbReference>
<dbReference type="Pfam" id="PF00512">
    <property type="entry name" value="HisKA"/>
    <property type="match status" value="1"/>
</dbReference>
<evidence type="ECO:0000256" key="3">
    <source>
        <dbReference type="ARBA" id="ARBA00022553"/>
    </source>
</evidence>
<dbReference type="Pfam" id="PF00072">
    <property type="entry name" value="Response_reg"/>
    <property type="match status" value="1"/>
</dbReference>
<dbReference type="CDD" id="cd00075">
    <property type="entry name" value="HATPase"/>
    <property type="match status" value="1"/>
</dbReference>
<dbReference type="Gene3D" id="3.40.50.2300">
    <property type="match status" value="1"/>
</dbReference>
<dbReference type="RefSeq" id="WP_275110916.1">
    <property type="nucleotide sequence ID" value="NZ_JAKJSC010000005.1"/>
</dbReference>
<dbReference type="InterPro" id="IPR011006">
    <property type="entry name" value="CheY-like_superfamily"/>
</dbReference>
<dbReference type="Pfam" id="PF02518">
    <property type="entry name" value="HATPase_c"/>
    <property type="match status" value="1"/>
</dbReference>
<proteinExistence type="predicted"/>